<protein>
    <submittedName>
        <fullName evidence="5">TOP4c domain-containing protein</fullName>
    </submittedName>
</protein>
<proteinExistence type="predicted"/>
<reference evidence="5" key="1">
    <citation type="submission" date="2017-02" db="UniProtKB">
        <authorList>
            <consortium name="WormBaseParasite"/>
        </authorList>
    </citation>
    <scope>IDENTIFICATION</scope>
</reference>
<dbReference type="AlphaFoldDB" id="A0A0N5CBC8"/>
<keyword evidence="4" id="KW-1185">Reference proteome</keyword>
<name>A0A0N5CBC8_STREA</name>
<keyword evidence="1" id="KW-0238">DNA-binding</keyword>
<dbReference type="Proteomes" id="UP000046392">
    <property type="component" value="Unplaced"/>
</dbReference>
<dbReference type="InterPro" id="IPR013757">
    <property type="entry name" value="Topo_IIA_A_a_sf"/>
</dbReference>
<organism evidence="4 5">
    <name type="scientific">Strongyloides papillosus</name>
    <name type="common">Intestinal threadworm</name>
    <dbReference type="NCBI Taxonomy" id="174720"/>
    <lineage>
        <taxon>Eukaryota</taxon>
        <taxon>Metazoa</taxon>
        <taxon>Ecdysozoa</taxon>
        <taxon>Nematoda</taxon>
        <taxon>Chromadorea</taxon>
        <taxon>Rhabditida</taxon>
        <taxon>Tylenchina</taxon>
        <taxon>Panagrolaimomorpha</taxon>
        <taxon>Strongyloidoidea</taxon>
        <taxon>Strongyloididae</taxon>
        <taxon>Strongyloides</taxon>
    </lineage>
</organism>
<dbReference type="InterPro" id="IPR050634">
    <property type="entry name" value="DNA_Topoisomerase_II"/>
</dbReference>
<evidence type="ECO:0000313" key="5">
    <source>
        <dbReference type="WBParaSite" id="SPAL_0001519100.1"/>
    </source>
</evidence>
<dbReference type="GO" id="GO:0000712">
    <property type="term" value="P:resolution of meiotic recombination intermediates"/>
    <property type="evidence" value="ECO:0007669"/>
    <property type="project" value="TreeGrafter"/>
</dbReference>
<dbReference type="STRING" id="174720.A0A0N5CBC8"/>
<feature type="coiled-coil region" evidence="2">
    <location>
        <begin position="178"/>
        <end position="213"/>
    </location>
</feature>
<dbReference type="GO" id="GO:0005634">
    <property type="term" value="C:nucleus"/>
    <property type="evidence" value="ECO:0007669"/>
    <property type="project" value="TreeGrafter"/>
</dbReference>
<dbReference type="WBParaSite" id="SPAL_0001519100.1">
    <property type="protein sequence ID" value="SPAL_0001519100.1"/>
    <property type="gene ID" value="SPAL_0001519100"/>
</dbReference>
<dbReference type="GO" id="GO:0003918">
    <property type="term" value="F:DNA topoisomerase type II (double strand cut, ATP-hydrolyzing) activity"/>
    <property type="evidence" value="ECO:0007669"/>
    <property type="project" value="InterPro"/>
</dbReference>
<dbReference type="PANTHER" id="PTHR10169:SF62">
    <property type="entry name" value="DNA TOPOISOMERASE 2 TOP-2-RELATED"/>
    <property type="match status" value="1"/>
</dbReference>
<accession>A0A0N5CBC8</accession>
<keyword evidence="2" id="KW-0175">Coiled coil</keyword>
<evidence type="ECO:0000256" key="2">
    <source>
        <dbReference type="SAM" id="Coils"/>
    </source>
</evidence>
<feature type="region of interest" description="Disordered" evidence="3">
    <location>
        <begin position="214"/>
        <end position="283"/>
    </location>
</feature>
<evidence type="ECO:0000256" key="1">
    <source>
        <dbReference type="ARBA" id="ARBA00023125"/>
    </source>
</evidence>
<dbReference type="Gene3D" id="1.10.268.10">
    <property type="entry name" value="Topoisomerase, domain 3"/>
    <property type="match status" value="1"/>
</dbReference>
<feature type="compositionally biased region" description="Basic residues" evidence="3">
    <location>
        <begin position="254"/>
        <end position="272"/>
    </location>
</feature>
<sequence length="283" mass="32876">MFVHLQTFGYPALIQDYKEYHTETDQIYEQSFVVRKKRYIERKEFLVGMLEAQSKRLINQARFIVAVNKGKIIWQNRLKSIVDQLINEKFDPDPVKAWKDHIKKKELEMCGEVEMEKEEESEDNETSTDAGLREHLAEYSYLLKMPFKKFSEEEKDRLLKESGGKLVELEELKKKTGADLWEHNRKVLEEALEKQEEKELQDIEDAIKTAQSKLVKGGAPGKAKKNKVNVDVSSFKPNPGAEMVTPVEEDNKKGAKRKSTAPLKVKKTKRAKIKSDDDEDFRI</sequence>
<dbReference type="GO" id="GO:0005524">
    <property type="term" value="F:ATP binding"/>
    <property type="evidence" value="ECO:0007669"/>
    <property type="project" value="InterPro"/>
</dbReference>
<dbReference type="InterPro" id="IPR013760">
    <property type="entry name" value="Topo_IIA-like_dom_sf"/>
</dbReference>
<evidence type="ECO:0000313" key="4">
    <source>
        <dbReference type="Proteomes" id="UP000046392"/>
    </source>
</evidence>
<dbReference type="SUPFAM" id="SSF56719">
    <property type="entry name" value="Type II DNA topoisomerase"/>
    <property type="match status" value="1"/>
</dbReference>
<evidence type="ECO:0000256" key="3">
    <source>
        <dbReference type="SAM" id="MobiDB-lite"/>
    </source>
</evidence>
<dbReference type="GO" id="GO:0000819">
    <property type="term" value="P:sister chromatid segregation"/>
    <property type="evidence" value="ECO:0007669"/>
    <property type="project" value="TreeGrafter"/>
</dbReference>
<dbReference type="GO" id="GO:0003677">
    <property type="term" value="F:DNA binding"/>
    <property type="evidence" value="ECO:0007669"/>
    <property type="project" value="UniProtKB-KW"/>
</dbReference>
<dbReference type="PANTHER" id="PTHR10169">
    <property type="entry name" value="DNA TOPOISOMERASE/GYRASE"/>
    <property type="match status" value="1"/>
</dbReference>